<dbReference type="Gene3D" id="1.10.3810.10">
    <property type="entry name" value="Biosynthetic peptidoglycan transglycosylase-like"/>
    <property type="match status" value="1"/>
</dbReference>
<keyword evidence="6" id="KW-0808">Transferase</keyword>
<keyword evidence="7" id="KW-0378">Hydrolase</keyword>
<evidence type="ECO:0000256" key="11">
    <source>
        <dbReference type="ARBA" id="ARBA00023316"/>
    </source>
</evidence>
<keyword evidence="11" id="KW-0961">Cell wall biogenesis/degradation</keyword>
<feature type="region of interest" description="Disordered" evidence="14">
    <location>
        <begin position="669"/>
        <end position="688"/>
    </location>
</feature>
<evidence type="ECO:0000313" key="17">
    <source>
        <dbReference type="EMBL" id="GEL21893.1"/>
    </source>
</evidence>
<dbReference type="GO" id="GO:0009252">
    <property type="term" value="P:peptidoglycan biosynthetic process"/>
    <property type="evidence" value="ECO:0007669"/>
    <property type="project" value="UniProtKB-KW"/>
</dbReference>
<dbReference type="GO" id="GO:0008955">
    <property type="term" value="F:peptidoglycan glycosyltransferase activity"/>
    <property type="evidence" value="ECO:0007669"/>
    <property type="project" value="UniProtKB-EC"/>
</dbReference>
<comment type="catalytic activity">
    <reaction evidence="12">
        <text>Preferential cleavage: (Ac)2-L-Lys-D-Ala-|-D-Ala. Also transpeptidation of peptidyl-alanyl moieties that are N-acyl substituents of D-alanine.</text>
        <dbReference type="EC" id="3.4.16.4"/>
    </reaction>
</comment>
<dbReference type="FunFam" id="1.10.3810.10:FF:000001">
    <property type="entry name" value="Penicillin-binding protein 1A"/>
    <property type="match status" value="1"/>
</dbReference>
<keyword evidence="5" id="KW-0328">Glycosyltransferase</keyword>
<protein>
    <submittedName>
        <fullName evidence="17">Penicillin-binding protein</fullName>
    </submittedName>
</protein>
<dbReference type="InterPro" id="IPR050396">
    <property type="entry name" value="Glycosyltr_51/Transpeptidase"/>
</dbReference>
<dbReference type="Pfam" id="PF00905">
    <property type="entry name" value="Transpeptidase"/>
    <property type="match status" value="1"/>
</dbReference>
<evidence type="ECO:0000256" key="5">
    <source>
        <dbReference type="ARBA" id="ARBA00022676"/>
    </source>
</evidence>
<evidence type="ECO:0000259" key="15">
    <source>
        <dbReference type="Pfam" id="PF00905"/>
    </source>
</evidence>
<keyword evidence="18" id="KW-1185">Reference proteome</keyword>
<dbReference type="Gene3D" id="3.40.710.10">
    <property type="entry name" value="DD-peptidase/beta-lactamase superfamily"/>
    <property type="match status" value="1"/>
</dbReference>
<dbReference type="PANTHER" id="PTHR32282:SF33">
    <property type="entry name" value="PEPTIDOGLYCAN GLYCOSYLTRANSFERASE"/>
    <property type="match status" value="1"/>
</dbReference>
<feature type="compositionally biased region" description="Pro residues" evidence="14">
    <location>
        <begin position="671"/>
        <end position="680"/>
    </location>
</feature>
<evidence type="ECO:0000256" key="4">
    <source>
        <dbReference type="ARBA" id="ARBA00022670"/>
    </source>
</evidence>
<keyword evidence="3" id="KW-0121">Carboxypeptidase</keyword>
<evidence type="ECO:0000256" key="2">
    <source>
        <dbReference type="ARBA" id="ARBA00007739"/>
    </source>
</evidence>
<evidence type="ECO:0000256" key="8">
    <source>
        <dbReference type="ARBA" id="ARBA00022960"/>
    </source>
</evidence>
<keyword evidence="9" id="KW-0573">Peptidoglycan synthesis</keyword>
<feature type="domain" description="Penicillin-binding protein transpeptidase" evidence="15">
    <location>
        <begin position="359"/>
        <end position="625"/>
    </location>
</feature>
<evidence type="ECO:0000256" key="10">
    <source>
        <dbReference type="ARBA" id="ARBA00023268"/>
    </source>
</evidence>
<dbReference type="GO" id="GO:0071555">
    <property type="term" value="P:cell wall organization"/>
    <property type="evidence" value="ECO:0007669"/>
    <property type="project" value="UniProtKB-KW"/>
</dbReference>
<evidence type="ECO:0000256" key="13">
    <source>
        <dbReference type="ARBA" id="ARBA00049902"/>
    </source>
</evidence>
<reference evidence="17 18" key="1">
    <citation type="submission" date="2019-07" db="EMBL/GenBank/DDBJ databases">
        <title>Whole genome shotgun sequence of Pseudonocardia sulfidoxydans NBRC 16205.</title>
        <authorList>
            <person name="Hosoyama A."/>
            <person name="Uohara A."/>
            <person name="Ohji S."/>
            <person name="Ichikawa N."/>
        </authorList>
    </citation>
    <scope>NUCLEOTIDE SEQUENCE [LARGE SCALE GENOMIC DNA]</scope>
    <source>
        <strain evidence="17 18">NBRC 16205</strain>
    </source>
</reference>
<evidence type="ECO:0000256" key="6">
    <source>
        <dbReference type="ARBA" id="ARBA00022679"/>
    </source>
</evidence>
<dbReference type="InterPro" id="IPR012338">
    <property type="entry name" value="Beta-lactam/transpept-like"/>
</dbReference>
<accession>A0A511DBW4</accession>
<evidence type="ECO:0000256" key="14">
    <source>
        <dbReference type="SAM" id="MobiDB-lite"/>
    </source>
</evidence>
<dbReference type="InterPro" id="IPR036950">
    <property type="entry name" value="PBP_transglycosylase"/>
</dbReference>
<proteinExistence type="inferred from homology"/>
<dbReference type="InterPro" id="IPR001460">
    <property type="entry name" value="PCN-bd_Tpept"/>
</dbReference>
<name>A0A511DBW4_9PSEU</name>
<dbReference type="SUPFAM" id="SSF53955">
    <property type="entry name" value="Lysozyme-like"/>
    <property type="match status" value="1"/>
</dbReference>
<comment type="catalytic activity">
    <reaction evidence="13">
        <text>[GlcNAc-(1-&gt;4)-Mur2Ac(oyl-L-Ala-gamma-D-Glu-L-Lys-D-Ala-D-Ala)](n)-di-trans,octa-cis-undecaprenyl diphosphate + beta-D-GlcNAc-(1-&gt;4)-Mur2Ac(oyl-L-Ala-gamma-D-Glu-L-Lys-D-Ala-D-Ala)-di-trans,octa-cis-undecaprenyl diphosphate = [GlcNAc-(1-&gt;4)-Mur2Ac(oyl-L-Ala-gamma-D-Glu-L-Lys-D-Ala-D-Ala)](n+1)-di-trans,octa-cis-undecaprenyl diphosphate + di-trans,octa-cis-undecaprenyl diphosphate + H(+)</text>
        <dbReference type="Rhea" id="RHEA:23708"/>
        <dbReference type="Rhea" id="RHEA-COMP:9602"/>
        <dbReference type="Rhea" id="RHEA-COMP:9603"/>
        <dbReference type="ChEBI" id="CHEBI:15378"/>
        <dbReference type="ChEBI" id="CHEBI:58405"/>
        <dbReference type="ChEBI" id="CHEBI:60033"/>
        <dbReference type="ChEBI" id="CHEBI:78435"/>
        <dbReference type="EC" id="2.4.99.28"/>
    </reaction>
</comment>
<dbReference type="InterPro" id="IPR023346">
    <property type="entry name" value="Lysozyme-like_dom_sf"/>
</dbReference>
<keyword evidence="10" id="KW-0511">Multifunctional enzyme</keyword>
<comment type="caution">
    <text evidence="17">The sequence shown here is derived from an EMBL/GenBank/DDBJ whole genome shotgun (WGS) entry which is preliminary data.</text>
</comment>
<dbReference type="SUPFAM" id="SSF56601">
    <property type="entry name" value="beta-lactamase/transpeptidase-like"/>
    <property type="match status" value="1"/>
</dbReference>
<evidence type="ECO:0000256" key="12">
    <source>
        <dbReference type="ARBA" id="ARBA00034000"/>
    </source>
</evidence>
<dbReference type="RefSeq" id="WP_246114927.1">
    <property type="nucleotide sequence ID" value="NZ_BJVJ01000005.1"/>
</dbReference>
<feature type="domain" description="Glycosyl transferase family 51" evidence="16">
    <location>
        <begin position="68"/>
        <end position="251"/>
    </location>
</feature>
<dbReference type="PANTHER" id="PTHR32282">
    <property type="entry name" value="BINDING PROTEIN TRANSPEPTIDASE, PUTATIVE-RELATED"/>
    <property type="match status" value="1"/>
</dbReference>
<evidence type="ECO:0000313" key="18">
    <source>
        <dbReference type="Proteomes" id="UP000321685"/>
    </source>
</evidence>
<evidence type="ECO:0000256" key="1">
    <source>
        <dbReference type="ARBA" id="ARBA00007090"/>
    </source>
</evidence>
<dbReference type="GO" id="GO:0030288">
    <property type="term" value="C:outer membrane-bounded periplasmic space"/>
    <property type="evidence" value="ECO:0007669"/>
    <property type="project" value="TreeGrafter"/>
</dbReference>
<evidence type="ECO:0000256" key="7">
    <source>
        <dbReference type="ARBA" id="ARBA00022801"/>
    </source>
</evidence>
<evidence type="ECO:0000256" key="9">
    <source>
        <dbReference type="ARBA" id="ARBA00022984"/>
    </source>
</evidence>
<evidence type="ECO:0000256" key="3">
    <source>
        <dbReference type="ARBA" id="ARBA00022645"/>
    </source>
</evidence>
<comment type="similarity">
    <text evidence="1">In the C-terminal section; belongs to the transpeptidase family.</text>
</comment>
<sequence>MSARTLLGRLVVMIVAAGLVLAAMVFPAVGGAGVFAGQVVESAVGSTSDLESGVLPAASTVTDSAGNPIAYLFDQYRVPVKAAQISPAMKAAIVAIEDKRFYEHGGFDPLGAARALVNNSNGGATQGASTLTEQYVKNYDLYVAATTDAQRRAAVAPSYARKLKEAELAISLDHKVSKDDILADYLNVVYFGNGAYGVGAAARIYFGTTADQLTVPQAALLAGMVQSPSDYDPLLHPDAAKGRRDVVIGQLRDQGSITPDQANAALQSPIGVQATAAAPAEGCIGAGDAGFFCAYVLSYLEQSGITADQLETSGYTIRTTLERGALDKLKAAVDGQVPPTQPHVADVISVIEPGTDGHRVVAMAANRTYGNKPGQSSYGLPYIPENMGAGSVYKIFTAATALEQGRLGIDSIIDVPASGYTSPIYRGPSGTPIPVRNDGTYAPQLSLTQALAESPNTAFVKLEESTGIPPVVDMAERLGLTSLATTPATRTRGSQSIGDVAKSQRQASFTLGVSPTSSLELANVMATLASHGTWCPPNPLLSVTDRSGAPVTVTQPACTQALDPGIADSMMNALSHDDGPGGTSAAAAGAMGWDRPVAAKTGTTQQYKSAAFVGATPQLAGASIVFDDSNAPRPICDGSPPYSCGSGNIYGGKAPARTFYRGVGDILAGQPPAPLPPPDPRYVTGGAS</sequence>
<dbReference type="InterPro" id="IPR001264">
    <property type="entry name" value="Glyco_trans_51"/>
</dbReference>
<keyword evidence="4" id="KW-0645">Protease</keyword>
<comment type="similarity">
    <text evidence="2">In the N-terminal section; belongs to the glycosyltransferase 51 family.</text>
</comment>
<gene>
    <name evidence="17" type="ORF">PSU4_08470</name>
</gene>
<dbReference type="GO" id="GO:0008360">
    <property type="term" value="P:regulation of cell shape"/>
    <property type="evidence" value="ECO:0007669"/>
    <property type="project" value="UniProtKB-KW"/>
</dbReference>
<dbReference type="GO" id="GO:0006508">
    <property type="term" value="P:proteolysis"/>
    <property type="evidence" value="ECO:0007669"/>
    <property type="project" value="UniProtKB-KW"/>
</dbReference>
<dbReference type="Proteomes" id="UP000321685">
    <property type="component" value="Unassembled WGS sequence"/>
</dbReference>
<dbReference type="EMBL" id="BJVJ01000005">
    <property type="protein sequence ID" value="GEL21893.1"/>
    <property type="molecule type" value="Genomic_DNA"/>
</dbReference>
<dbReference type="GO" id="GO:0009002">
    <property type="term" value="F:serine-type D-Ala-D-Ala carboxypeptidase activity"/>
    <property type="evidence" value="ECO:0007669"/>
    <property type="project" value="UniProtKB-EC"/>
</dbReference>
<evidence type="ECO:0000259" key="16">
    <source>
        <dbReference type="Pfam" id="PF00912"/>
    </source>
</evidence>
<keyword evidence="8" id="KW-0133">Cell shape</keyword>
<dbReference type="AlphaFoldDB" id="A0A511DBW4"/>
<dbReference type="GO" id="GO:0008658">
    <property type="term" value="F:penicillin binding"/>
    <property type="evidence" value="ECO:0007669"/>
    <property type="project" value="InterPro"/>
</dbReference>
<dbReference type="Pfam" id="PF00912">
    <property type="entry name" value="Transgly"/>
    <property type="match status" value="1"/>
</dbReference>
<organism evidence="17 18">
    <name type="scientific">Pseudonocardia sulfidoxydans NBRC 16205</name>
    <dbReference type="NCBI Taxonomy" id="1223511"/>
    <lineage>
        <taxon>Bacteria</taxon>
        <taxon>Bacillati</taxon>
        <taxon>Actinomycetota</taxon>
        <taxon>Actinomycetes</taxon>
        <taxon>Pseudonocardiales</taxon>
        <taxon>Pseudonocardiaceae</taxon>
        <taxon>Pseudonocardia</taxon>
    </lineage>
</organism>